<dbReference type="PANTHER" id="PTHR43586">
    <property type="entry name" value="CYSTEINE DESULFURASE"/>
    <property type="match status" value="1"/>
</dbReference>
<dbReference type="RefSeq" id="WP_377967835.1">
    <property type="nucleotide sequence ID" value="NZ_JBHZOL010000103.1"/>
</dbReference>
<feature type="domain" description="Aminotransferase class V" evidence="1">
    <location>
        <begin position="29"/>
        <end position="249"/>
    </location>
</feature>
<comment type="caution">
    <text evidence="2">The sequence shown here is derived from an EMBL/GenBank/DDBJ whole genome shotgun (WGS) entry which is preliminary data.</text>
</comment>
<dbReference type="EMBL" id="JBHZOL010000103">
    <property type="protein sequence ID" value="MFE4108275.1"/>
    <property type="molecule type" value="Genomic_DNA"/>
</dbReference>
<evidence type="ECO:0000313" key="2">
    <source>
        <dbReference type="EMBL" id="MFE4108275.1"/>
    </source>
</evidence>
<evidence type="ECO:0000313" key="3">
    <source>
        <dbReference type="Proteomes" id="UP001600165"/>
    </source>
</evidence>
<dbReference type="InterPro" id="IPR000192">
    <property type="entry name" value="Aminotrans_V_dom"/>
</dbReference>
<organism evidence="2 3">
    <name type="scientific">Almyronema epifaneia S1</name>
    <dbReference type="NCBI Taxonomy" id="2991925"/>
    <lineage>
        <taxon>Bacteria</taxon>
        <taxon>Bacillati</taxon>
        <taxon>Cyanobacteriota</taxon>
        <taxon>Cyanophyceae</taxon>
        <taxon>Nodosilineales</taxon>
        <taxon>Nodosilineaceae</taxon>
        <taxon>Almyronema</taxon>
        <taxon>Almyronema epifaneia</taxon>
    </lineage>
</organism>
<dbReference type="PANTHER" id="PTHR43586:SF21">
    <property type="entry name" value="PYRIDOXAL PHOSPHATE (PLP)-DEPENDENT ASPARTATE AMINOTRANSFERASE SUPERFAMILY"/>
    <property type="match status" value="1"/>
</dbReference>
<reference evidence="2 3" key="1">
    <citation type="submission" date="2024-10" db="EMBL/GenBank/DDBJ databases">
        <authorList>
            <person name="Ratan Roy A."/>
            <person name="Morales Sandoval P.H."/>
            <person name="De Los Santos Villalobos S."/>
            <person name="Chakraborty S."/>
            <person name="Mukherjee J."/>
        </authorList>
    </citation>
    <scope>NUCLEOTIDE SEQUENCE [LARGE SCALE GENOMIC DNA]</scope>
    <source>
        <strain evidence="2 3">S1</strain>
    </source>
</reference>
<dbReference type="Gene3D" id="3.90.1150.10">
    <property type="entry name" value="Aspartate Aminotransferase, domain 1"/>
    <property type="match status" value="1"/>
</dbReference>
<protein>
    <submittedName>
        <fullName evidence="2">Cysteine desulfurase-like protein</fullName>
    </submittedName>
</protein>
<dbReference type="Proteomes" id="UP001600165">
    <property type="component" value="Unassembled WGS sequence"/>
</dbReference>
<dbReference type="NCBIfam" id="TIGR01976">
    <property type="entry name" value="am_tr_V_VC1184"/>
    <property type="match status" value="1"/>
</dbReference>
<dbReference type="InterPro" id="IPR011340">
    <property type="entry name" value="Cys_dSase-rel"/>
</dbReference>
<dbReference type="SUPFAM" id="SSF53383">
    <property type="entry name" value="PLP-dependent transferases"/>
    <property type="match status" value="1"/>
</dbReference>
<dbReference type="InterPro" id="IPR015421">
    <property type="entry name" value="PyrdxlP-dep_Trfase_major"/>
</dbReference>
<dbReference type="InterPro" id="IPR015424">
    <property type="entry name" value="PyrdxlP-dep_Trfase"/>
</dbReference>
<dbReference type="InterPro" id="IPR015422">
    <property type="entry name" value="PyrdxlP-dep_Trfase_small"/>
</dbReference>
<keyword evidence="3" id="KW-1185">Reference proteome</keyword>
<accession>A0ABW6IJC1</accession>
<evidence type="ECO:0000259" key="1">
    <source>
        <dbReference type="Pfam" id="PF00266"/>
    </source>
</evidence>
<dbReference type="Pfam" id="PF00266">
    <property type="entry name" value="Aminotran_5"/>
    <property type="match status" value="2"/>
</dbReference>
<proteinExistence type="predicted"/>
<gene>
    <name evidence="2" type="ORF">ACFVKH_18485</name>
</gene>
<feature type="domain" description="Aminotransferase class V" evidence="1">
    <location>
        <begin position="303"/>
        <end position="407"/>
    </location>
</feature>
<sequence>MTSASSVAQPPLNLELVRSAFPSLGSDWIFLDNAGGSQIAQPVIDRLNDYLLTSNVQLGASYAVSQQASQRLAQANQAAATFINAADPSEVVMGPSTSLLLRILAYCLGQTLQPGDEIIVTNCDHEANITPWLDLQRQGIVVKFWSICPQTLTLPLNDLAELLTNKTRLVALTHASNVLGTLNPIRQIADWVHSCGALICVDGVGYAPHRLIDVQALDVDFYVFSYYKVYGPHHALLYGKREHLLPLPSFNHSFITPDSLPYKLQPGGANYELSYSTLGILDYLEQLVDQPETLTPRDRWVQAFDRISRHEEALSRRLLDFLTSQPNVSVIGETTPDRQIRVPTVAFTVANTDSATLPPQLDKHQIGIRYGDFYAKRLINALGLADQNGVVRVSLVHYNTLAECDRLIAHLEPLLSA</sequence>
<name>A0ABW6IJC1_9CYAN</name>
<dbReference type="Gene3D" id="3.40.640.10">
    <property type="entry name" value="Type I PLP-dependent aspartate aminotransferase-like (Major domain)"/>
    <property type="match status" value="1"/>
</dbReference>